<dbReference type="Pfam" id="PF12860">
    <property type="entry name" value="PAS_7"/>
    <property type="match status" value="1"/>
</dbReference>
<dbReference type="InterPro" id="IPR013656">
    <property type="entry name" value="PAS_4"/>
</dbReference>
<dbReference type="SUPFAM" id="SSF55785">
    <property type="entry name" value="PYP-like sensor domain (PAS domain)"/>
    <property type="match status" value="1"/>
</dbReference>
<accession>A0A6N8TBQ2</accession>
<feature type="domain" description="PAS" evidence="5">
    <location>
        <begin position="167"/>
        <end position="237"/>
    </location>
</feature>
<proteinExistence type="predicted"/>
<evidence type="ECO:0000313" key="7">
    <source>
        <dbReference type="Proteomes" id="UP000440304"/>
    </source>
</evidence>
<dbReference type="PROSITE" id="PS50112">
    <property type="entry name" value="PAS"/>
    <property type="match status" value="1"/>
</dbReference>
<gene>
    <name evidence="6" type="ORF">GR156_06845</name>
</gene>
<dbReference type="InterPro" id="IPR011006">
    <property type="entry name" value="CheY-like_superfamily"/>
</dbReference>
<dbReference type="InterPro" id="IPR035965">
    <property type="entry name" value="PAS-like_dom_sf"/>
</dbReference>
<evidence type="ECO:0000256" key="3">
    <source>
        <dbReference type="PROSITE-ProRule" id="PRU00169"/>
    </source>
</evidence>
<evidence type="ECO:0000256" key="1">
    <source>
        <dbReference type="ARBA" id="ARBA00022553"/>
    </source>
</evidence>
<dbReference type="Proteomes" id="UP000440304">
    <property type="component" value="Unassembled WGS sequence"/>
</dbReference>
<evidence type="ECO:0000259" key="4">
    <source>
        <dbReference type="PROSITE" id="PS50110"/>
    </source>
</evidence>
<name>A0A6N8TBQ2_SHIZO</name>
<dbReference type="Gene3D" id="3.40.50.2300">
    <property type="match status" value="1"/>
</dbReference>
<dbReference type="CDD" id="cd00130">
    <property type="entry name" value="PAS"/>
    <property type="match status" value="1"/>
</dbReference>
<dbReference type="SUPFAM" id="SSF52172">
    <property type="entry name" value="CheY-like"/>
    <property type="match status" value="1"/>
</dbReference>
<dbReference type="AlphaFoldDB" id="A0A6N8TBQ2"/>
<protein>
    <submittedName>
        <fullName evidence="6">Response regulator</fullName>
    </submittedName>
</protein>
<keyword evidence="1 3" id="KW-0597">Phosphoprotein</keyword>
<evidence type="ECO:0000256" key="2">
    <source>
        <dbReference type="ARBA" id="ARBA00023012"/>
    </source>
</evidence>
<feature type="modified residue" description="4-aspartylphosphate" evidence="3">
    <location>
        <position position="517"/>
    </location>
</feature>
<evidence type="ECO:0000259" key="5">
    <source>
        <dbReference type="PROSITE" id="PS50112"/>
    </source>
</evidence>
<reference evidence="6 7" key="1">
    <citation type="submission" date="2019-12" db="EMBL/GenBank/DDBJ databases">
        <title>Shinella granuli gen. nov., sp. nov., and proposal of the reclassification of Zoogloea ramigera ATCC 19623 as Shinella zoogloeoides sp. nov.</title>
        <authorList>
            <person name="Gao J."/>
        </authorList>
    </citation>
    <scope>NUCLEOTIDE SEQUENCE [LARGE SCALE GENOMIC DNA]</scope>
    <source>
        <strain evidence="6 7">DSM 287</strain>
    </source>
</reference>
<dbReference type="PANTHER" id="PTHR45339:SF1">
    <property type="entry name" value="HYBRID SIGNAL TRANSDUCTION HISTIDINE KINASE J"/>
    <property type="match status" value="1"/>
</dbReference>
<dbReference type="InterPro" id="IPR000014">
    <property type="entry name" value="PAS"/>
</dbReference>
<dbReference type="SMART" id="SM00091">
    <property type="entry name" value="PAS"/>
    <property type="match status" value="2"/>
</dbReference>
<dbReference type="Pfam" id="PF08448">
    <property type="entry name" value="PAS_4"/>
    <property type="match status" value="1"/>
</dbReference>
<organism evidence="6 7">
    <name type="scientific">Shinella zoogloeoides</name>
    <name type="common">Crabtreella saccharophila</name>
    <dbReference type="NCBI Taxonomy" id="352475"/>
    <lineage>
        <taxon>Bacteria</taxon>
        <taxon>Pseudomonadati</taxon>
        <taxon>Pseudomonadota</taxon>
        <taxon>Alphaproteobacteria</taxon>
        <taxon>Hyphomicrobiales</taxon>
        <taxon>Rhizobiaceae</taxon>
        <taxon>Shinella</taxon>
    </lineage>
</organism>
<evidence type="ECO:0000313" key="6">
    <source>
        <dbReference type="EMBL" id="MXO00011.1"/>
    </source>
</evidence>
<dbReference type="NCBIfam" id="TIGR00229">
    <property type="entry name" value="sensory_box"/>
    <property type="match status" value="1"/>
</dbReference>
<dbReference type="PANTHER" id="PTHR45339">
    <property type="entry name" value="HYBRID SIGNAL TRANSDUCTION HISTIDINE KINASE J"/>
    <property type="match status" value="1"/>
</dbReference>
<sequence length="595" mass="65690">MPISMFSECQRQARTAIMNDVASSDAHIRLGMFEAACDILAAAVIVYDKDDRLVFASRQVPRYFPLPPEMLQPGTRLRDVLGAIFDSGVRYGLAPEQRGKAPNREEWISTRISAHWRELHDAVERLGRDRWVHFRKRRLPNGYNITTLVDVSEQKKQEEQWRLDLERIALTEEILETLPSPMVIKDRNLTYIAVNKAFCAIYDTAADAILGRSVWALADAESSGRIEASDRGVLETGEPFTLAEHIVRADGSDLYVITHKYRIGAPGHHAIVTIMEDMTAYAAGEQVMADAGDTLLRVPGGFVAAQNCFDPVRDAERRLLLDQIPPEDLRAAQGGRVLVVSPNPRIADILVGEFKVRSADCCAVRDMPEHDAFLTLAQARGLAVDLVVIDDNLPGHGGGESRFGVATRLVKPDGIGPDFMPALVEAHELLSNDESPLGDIVTSPALSDDWYIATDITSMPPTALGDVEVLVAEDNQINQFVFSQILESMGISHRIAENGEEAVTLWRKHQPRLVLMDISMPVMNGIDATLEIRAAEKLTGTHTPIVAVTAQALNADMQNCLDAGMDDYITKPVSPDMIEVIYRRYAAARLEKIVA</sequence>
<dbReference type="EMBL" id="WUML01000004">
    <property type="protein sequence ID" value="MXO00011.1"/>
    <property type="molecule type" value="Genomic_DNA"/>
</dbReference>
<dbReference type="InterPro" id="IPR001789">
    <property type="entry name" value="Sig_transdc_resp-reg_receiver"/>
</dbReference>
<comment type="caution">
    <text evidence="6">The sequence shown here is derived from an EMBL/GenBank/DDBJ whole genome shotgun (WGS) entry which is preliminary data.</text>
</comment>
<dbReference type="CDD" id="cd17546">
    <property type="entry name" value="REC_hyHK_CKI1_RcsC-like"/>
    <property type="match status" value="1"/>
</dbReference>
<dbReference type="PROSITE" id="PS50110">
    <property type="entry name" value="RESPONSE_REGULATORY"/>
    <property type="match status" value="1"/>
</dbReference>
<dbReference type="GO" id="GO:0000160">
    <property type="term" value="P:phosphorelay signal transduction system"/>
    <property type="evidence" value="ECO:0007669"/>
    <property type="project" value="UniProtKB-KW"/>
</dbReference>
<dbReference type="Pfam" id="PF00072">
    <property type="entry name" value="Response_reg"/>
    <property type="match status" value="1"/>
</dbReference>
<keyword evidence="2" id="KW-0902">Two-component regulatory system</keyword>
<feature type="domain" description="Response regulatory" evidence="4">
    <location>
        <begin position="468"/>
        <end position="586"/>
    </location>
</feature>
<dbReference type="SMART" id="SM00448">
    <property type="entry name" value="REC"/>
    <property type="match status" value="1"/>
</dbReference>
<dbReference type="Gene3D" id="3.30.450.20">
    <property type="entry name" value="PAS domain"/>
    <property type="match status" value="1"/>
</dbReference>